<dbReference type="AlphaFoldDB" id="A0A158CV38"/>
<accession>A0A158CV38</accession>
<reference evidence="1" key="1">
    <citation type="submission" date="2016-01" db="EMBL/GenBank/DDBJ databases">
        <authorList>
            <person name="Peeters C."/>
        </authorList>
    </citation>
    <scope>NUCLEOTIDE SEQUENCE</scope>
    <source>
        <strain evidence="1">LMG 29321</strain>
    </source>
</reference>
<evidence type="ECO:0000313" key="2">
    <source>
        <dbReference type="Proteomes" id="UP000071859"/>
    </source>
</evidence>
<evidence type="ECO:0000313" key="1">
    <source>
        <dbReference type="EMBL" id="SAK86215.1"/>
    </source>
</evidence>
<dbReference type="Proteomes" id="UP000071859">
    <property type="component" value="Unassembled WGS sequence"/>
</dbReference>
<gene>
    <name evidence="1" type="ORF">AWB78_04419</name>
</gene>
<protein>
    <submittedName>
        <fullName evidence="1">Uncharacterized protein</fullName>
    </submittedName>
</protein>
<dbReference type="EMBL" id="FCOX02000024">
    <property type="protein sequence ID" value="SAK86215.1"/>
    <property type="molecule type" value="Genomic_DNA"/>
</dbReference>
<organism evidence="1 2">
    <name type="scientific">Caballeronia calidae</name>
    <dbReference type="NCBI Taxonomy" id="1777139"/>
    <lineage>
        <taxon>Bacteria</taxon>
        <taxon>Pseudomonadati</taxon>
        <taxon>Pseudomonadota</taxon>
        <taxon>Betaproteobacteria</taxon>
        <taxon>Burkholderiales</taxon>
        <taxon>Burkholderiaceae</taxon>
        <taxon>Caballeronia</taxon>
    </lineage>
</organism>
<comment type="caution">
    <text evidence="1">The sequence shown here is derived from an EMBL/GenBank/DDBJ whole genome shotgun (WGS) entry which is preliminary data.</text>
</comment>
<proteinExistence type="predicted"/>
<sequence length="112" mass="11768">MARVISLGMRINSNQTMQITIQLDQTLARRVGSEGASAIGSTALGQLTAKLGIEAKPLHPGEADPTLACFFWIDVADRAAAEQLVARLLATPGIEAAYFKPADEAPAGSHPQ</sequence>
<name>A0A158CV38_9BURK</name>
<keyword evidence="2" id="KW-1185">Reference proteome</keyword>